<evidence type="ECO:0000313" key="4">
    <source>
        <dbReference type="Proteomes" id="UP000031668"/>
    </source>
</evidence>
<dbReference type="GO" id="GO:0050821">
    <property type="term" value="P:protein stabilization"/>
    <property type="evidence" value="ECO:0007669"/>
    <property type="project" value="TreeGrafter"/>
</dbReference>
<evidence type="ECO:0000256" key="1">
    <source>
        <dbReference type="SAM" id="Coils"/>
    </source>
</evidence>
<dbReference type="Proteomes" id="UP000031668">
    <property type="component" value="Unassembled WGS sequence"/>
</dbReference>
<dbReference type="PANTHER" id="PTHR12800">
    <property type="entry name" value="CDC37-RELATED"/>
    <property type="match status" value="1"/>
</dbReference>
<dbReference type="GO" id="GO:0051087">
    <property type="term" value="F:protein-folding chaperone binding"/>
    <property type="evidence" value="ECO:0007669"/>
    <property type="project" value="TreeGrafter"/>
</dbReference>
<organism evidence="3 4">
    <name type="scientific">Thelohanellus kitauei</name>
    <name type="common">Myxosporean</name>
    <dbReference type="NCBI Taxonomy" id="669202"/>
    <lineage>
        <taxon>Eukaryota</taxon>
        <taxon>Metazoa</taxon>
        <taxon>Cnidaria</taxon>
        <taxon>Myxozoa</taxon>
        <taxon>Myxosporea</taxon>
        <taxon>Bivalvulida</taxon>
        <taxon>Platysporina</taxon>
        <taxon>Myxobolidae</taxon>
        <taxon>Thelohanellus</taxon>
    </lineage>
</organism>
<proteinExistence type="predicted"/>
<dbReference type="GO" id="GO:0031072">
    <property type="term" value="F:heat shock protein binding"/>
    <property type="evidence" value="ECO:0007669"/>
    <property type="project" value="TreeGrafter"/>
</dbReference>
<dbReference type="EMBL" id="JWZT01004991">
    <property type="protein sequence ID" value="KII62401.1"/>
    <property type="molecule type" value="Genomic_DNA"/>
</dbReference>
<keyword evidence="4" id="KW-1185">Reference proteome</keyword>
<dbReference type="GO" id="GO:0019901">
    <property type="term" value="F:protein kinase binding"/>
    <property type="evidence" value="ECO:0007669"/>
    <property type="project" value="InterPro"/>
</dbReference>
<dbReference type="AlphaFoldDB" id="A0A0C2ML90"/>
<gene>
    <name evidence="3" type="ORF">RF11_13715</name>
</gene>
<dbReference type="PANTHER" id="PTHR12800:SF4">
    <property type="entry name" value="HSP90 CO-CHAPERONE CDC37"/>
    <property type="match status" value="1"/>
</dbReference>
<feature type="domain" description="Cdc37 N-terminal" evidence="2">
    <location>
        <begin position="38"/>
        <end position="154"/>
    </location>
</feature>
<dbReference type="InterPro" id="IPR004918">
    <property type="entry name" value="Cdc37"/>
</dbReference>
<sequence>MQIFNSSHEYFPYQMIRLIVCRFTIGKLANRRYKLVIMVDYSKWDHIEVSDDEDDTHPNIDTPSLFRWRHRARVEKMQAFEEKVKNFETRKNYAMNEYQTIKQKIEEFKTANPSNYLPEALTQEMKDIERQIEDIKEEEALLNKEKKVDVIDKSLNHITWIRYQKINSANRYLSNSIKL</sequence>
<name>A0A0C2ML90_THEKT</name>
<accession>A0A0C2ML90</accession>
<evidence type="ECO:0000313" key="3">
    <source>
        <dbReference type="EMBL" id="KII62401.1"/>
    </source>
</evidence>
<keyword evidence="1" id="KW-0175">Coiled coil</keyword>
<protein>
    <submittedName>
        <fullName evidence="3">Hsp90 co-chaperone Cdc37</fullName>
    </submittedName>
</protein>
<dbReference type="SMART" id="SM01071">
    <property type="entry name" value="CDC37_N"/>
    <property type="match status" value="1"/>
</dbReference>
<comment type="caution">
    <text evidence="3">The sequence shown here is derived from an EMBL/GenBank/DDBJ whole genome shotgun (WGS) entry which is preliminary data.</text>
</comment>
<dbReference type="InterPro" id="IPR013855">
    <property type="entry name" value="Cdc37_N_dom"/>
</dbReference>
<evidence type="ECO:0000259" key="2">
    <source>
        <dbReference type="SMART" id="SM01071"/>
    </source>
</evidence>
<dbReference type="GO" id="GO:0006457">
    <property type="term" value="P:protein folding"/>
    <property type="evidence" value="ECO:0007669"/>
    <property type="project" value="TreeGrafter"/>
</dbReference>
<feature type="coiled-coil region" evidence="1">
    <location>
        <begin position="77"/>
        <end position="148"/>
    </location>
</feature>
<dbReference type="Pfam" id="PF03234">
    <property type="entry name" value="CDC37_N"/>
    <property type="match status" value="1"/>
</dbReference>
<dbReference type="GO" id="GO:0051082">
    <property type="term" value="F:unfolded protein binding"/>
    <property type="evidence" value="ECO:0007669"/>
    <property type="project" value="TreeGrafter"/>
</dbReference>
<dbReference type="OrthoDB" id="440202at2759"/>
<dbReference type="GO" id="GO:0005737">
    <property type="term" value="C:cytoplasm"/>
    <property type="evidence" value="ECO:0007669"/>
    <property type="project" value="TreeGrafter"/>
</dbReference>
<reference evidence="3 4" key="1">
    <citation type="journal article" date="2014" name="Genome Biol. Evol.">
        <title>The genome of the myxosporean Thelohanellus kitauei shows adaptations to nutrient acquisition within its fish host.</title>
        <authorList>
            <person name="Yang Y."/>
            <person name="Xiong J."/>
            <person name="Zhou Z."/>
            <person name="Huo F."/>
            <person name="Miao W."/>
            <person name="Ran C."/>
            <person name="Liu Y."/>
            <person name="Zhang J."/>
            <person name="Feng J."/>
            <person name="Wang M."/>
            <person name="Wang M."/>
            <person name="Wang L."/>
            <person name="Yao B."/>
        </authorList>
    </citation>
    <scope>NUCLEOTIDE SEQUENCE [LARGE SCALE GENOMIC DNA]</scope>
    <source>
        <strain evidence="3">Wuqing</strain>
    </source>
</reference>